<dbReference type="PROSITE" id="PS50294">
    <property type="entry name" value="WD_REPEATS_REGION"/>
    <property type="match status" value="1"/>
</dbReference>
<dbReference type="FunFam" id="2.130.10.10:FF:000156">
    <property type="entry name" value="protein TSSC1 isoform X1"/>
    <property type="match status" value="1"/>
</dbReference>
<dbReference type="GO" id="GO:1905281">
    <property type="term" value="P:positive regulation of retrograde transport, endosome to Golgi"/>
    <property type="evidence" value="ECO:0007669"/>
    <property type="project" value="Ensembl"/>
</dbReference>
<evidence type="ECO:0000259" key="13">
    <source>
        <dbReference type="Pfam" id="PF23609"/>
    </source>
</evidence>
<name>F7E974_ORNAN</name>
<evidence type="ECO:0000256" key="3">
    <source>
        <dbReference type="ARBA" id="ARBA00022574"/>
    </source>
</evidence>
<organism evidence="14 15">
    <name type="scientific">Ornithorhynchus anatinus</name>
    <name type="common">Duckbill platypus</name>
    <dbReference type="NCBI Taxonomy" id="9258"/>
    <lineage>
        <taxon>Eukaryota</taxon>
        <taxon>Metazoa</taxon>
        <taxon>Chordata</taxon>
        <taxon>Craniata</taxon>
        <taxon>Vertebrata</taxon>
        <taxon>Euteleostomi</taxon>
        <taxon>Mammalia</taxon>
        <taxon>Monotremata</taxon>
        <taxon>Ornithorhynchidae</taxon>
        <taxon>Ornithorhynchus</taxon>
    </lineage>
</organism>
<dbReference type="STRING" id="9258.ENSOANP00000023298"/>
<feature type="compositionally biased region" description="Basic and acidic residues" evidence="12">
    <location>
        <begin position="344"/>
        <end position="357"/>
    </location>
</feature>
<evidence type="ECO:0000256" key="9">
    <source>
        <dbReference type="ARBA" id="ARBA00045334"/>
    </source>
</evidence>
<dbReference type="Proteomes" id="UP000002279">
    <property type="component" value="Chromosome X1"/>
</dbReference>
<dbReference type="Bgee" id="ENSOANG00000014791">
    <property type="expression patterns" value="Expressed in brain and 8 other cell types or tissues"/>
</dbReference>
<feature type="region of interest" description="Disordered" evidence="12">
    <location>
        <begin position="1"/>
        <end position="23"/>
    </location>
</feature>
<dbReference type="InterPro" id="IPR040323">
    <property type="entry name" value="EIPR1"/>
</dbReference>
<reference evidence="14" key="3">
    <citation type="submission" date="2025-09" db="UniProtKB">
        <authorList>
            <consortium name="Ensembl"/>
        </authorList>
    </citation>
    <scope>IDENTIFICATION</scope>
    <source>
        <strain evidence="14">Glennie</strain>
    </source>
</reference>
<dbReference type="eggNOG" id="KOG1007">
    <property type="taxonomic scope" value="Eukaryota"/>
</dbReference>
<evidence type="ECO:0000256" key="2">
    <source>
        <dbReference type="ARBA" id="ARBA00022275"/>
    </source>
</evidence>
<evidence type="ECO:0000256" key="5">
    <source>
        <dbReference type="ARBA" id="ARBA00030387"/>
    </source>
</evidence>
<dbReference type="FunCoup" id="F7E974">
    <property type="interactions" value="1200"/>
</dbReference>
<evidence type="ECO:0000256" key="11">
    <source>
        <dbReference type="PROSITE-ProRule" id="PRU00221"/>
    </source>
</evidence>
<dbReference type="InterPro" id="IPR059104">
    <property type="entry name" value="Beta-prop_EIPR1-like"/>
</dbReference>
<dbReference type="OMA" id="HKYAILR"/>
<keyword evidence="4" id="KW-0677">Repeat</keyword>
<dbReference type="PANTHER" id="PTHR14205">
    <property type="entry name" value="WD-REPEAT PROTEIN"/>
    <property type="match status" value="1"/>
</dbReference>
<dbReference type="GO" id="GO:0005802">
    <property type="term" value="C:trans-Golgi network"/>
    <property type="evidence" value="ECO:0007669"/>
    <property type="project" value="Ensembl"/>
</dbReference>
<evidence type="ECO:0000313" key="15">
    <source>
        <dbReference type="Proteomes" id="UP000002279"/>
    </source>
</evidence>
<dbReference type="InterPro" id="IPR001680">
    <property type="entry name" value="WD40_rpt"/>
</dbReference>
<dbReference type="AlphaFoldDB" id="F7E974"/>
<reference evidence="14" key="2">
    <citation type="submission" date="2025-08" db="UniProtKB">
        <authorList>
            <consortium name="Ensembl"/>
        </authorList>
    </citation>
    <scope>IDENTIFICATION</scope>
    <source>
        <strain evidence="14">Glennie</strain>
    </source>
</reference>
<dbReference type="PANTHER" id="PTHR14205:SF15">
    <property type="entry name" value="EARP AND GARP COMPLEX-INTERACTING PROTEIN 1"/>
    <property type="match status" value="1"/>
</dbReference>
<evidence type="ECO:0000256" key="1">
    <source>
        <dbReference type="ARBA" id="ARBA00005672"/>
    </source>
</evidence>
<dbReference type="GO" id="GO:0016567">
    <property type="term" value="P:protein ubiquitination"/>
    <property type="evidence" value="ECO:0000318"/>
    <property type="project" value="GO_Central"/>
</dbReference>
<evidence type="ECO:0000256" key="12">
    <source>
        <dbReference type="SAM" id="MobiDB-lite"/>
    </source>
</evidence>
<dbReference type="SMART" id="SM00320">
    <property type="entry name" value="WD40"/>
    <property type="match status" value="6"/>
</dbReference>
<dbReference type="GO" id="GO:0000938">
    <property type="term" value="C:GARP complex"/>
    <property type="evidence" value="ECO:0007669"/>
    <property type="project" value="Ensembl"/>
</dbReference>
<feature type="repeat" description="WD" evidence="11">
    <location>
        <begin position="246"/>
        <end position="282"/>
    </location>
</feature>
<accession>F7E974</accession>
<dbReference type="InterPro" id="IPR019775">
    <property type="entry name" value="WD40_repeat_CS"/>
</dbReference>
<dbReference type="SUPFAM" id="SSF101908">
    <property type="entry name" value="Putative isomerase YbhE"/>
    <property type="match status" value="1"/>
</dbReference>
<dbReference type="GeneTree" id="ENSGT00730000111137"/>
<evidence type="ECO:0000256" key="10">
    <source>
        <dbReference type="ARBA" id="ARBA00046965"/>
    </source>
</evidence>
<evidence type="ECO:0000313" key="14">
    <source>
        <dbReference type="Ensembl" id="ENSOANP00000023298.3"/>
    </source>
</evidence>
<evidence type="ECO:0000256" key="6">
    <source>
        <dbReference type="ARBA" id="ARBA00031119"/>
    </source>
</evidence>
<dbReference type="PROSITE" id="PS50082">
    <property type="entry name" value="WD_REPEATS_2"/>
    <property type="match status" value="1"/>
</dbReference>
<dbReference type="GO" id="GO:2001137">
    <property type="term" value="P:positive regulation of endocytic recycling"/>
    <property type="evidence" value="ECO:0007669"/>
    <property type="project" value="Ensembl"/>
</dbReference>
<dbReference type="Pfam" id="PF23609">
    <property type="entry name" value="Beta-prop_EIPR1"/>
    <property type="match status" value="1"/>
</dbReference>
<evidence type="ECO:0000256" key="8">
    <source>
        <dbReference type="ARBA" id="ARBA00032320"/>
    </source>
</evidence>
<evidence type="ECO:0000256" key="4">
    <source>
        <dbReference type="ARBA" id="ARBA00022737"/>
    </source>
</evidence>
<dbReference type="PROSITE" id="PS00678">
    <property type="entry name" value="WD_REPEATS_1"/>
    <property type="match status" value="1"/>
</dbReference>
<comment type="subunit">
    <text evidence="10">Interacts with two multisubunit tethering complexes: EARP composed of VPS50, VPS51, VPS52 and VPS53 subunits and GARP complex composed of VPS51, VPS52, VPS53 and VPS54 subunits. Interacts with SNAP29.</text>
</comment>
<evidence type="ECO:0000256" key="7">
    <source>
        <dbReference type="ARBA" id="ARBA00031581"/>
    </source>
</evidence>
<reference evidence="14 15" key="1">
    <citation type="journal article" date="2008" name="Nature">
        <title>Genome analysis of the platypus reveals unique signatures of evolution.</title>
        <authorList>
            <person name="Warren W.C."/>
            <person name="Hillier L.W."/>
            <person name="Marshall Graves J.A."/>
            <person name="Birney E."/>
            <person name="Ponting C.P."/>
            <person name="Grutzner F."/>
            <person name="Belov K."/>
            <person name="Miller W."/>
            <person name="Clarke L."/>
            <person name="Chinwalla A.T."/>
            <person name="Yang S.P."/>
            <person name="Heger A."/>
            <person name="Locke D.P."/>
            <person name="Miethke P."/>
            <person name="Waters P.D."/>
            <person name="Veyrunes F."/>
            <person name="Fulton L."/>
            <person name="Fulton B."/>
            <person name="Graves T."/>
            <person name="Wallis J."/>
            <person name="Puente X.S."/>
            <person name="Lopez-Otin C."/>
            <person name="Ordonez G.R."/>
            <person name="Eichler E.E."/>
            <person name="Chen L."/>
            <person name="Cheng Z."/>
            <person name="Deakin J.E."/>
            <person name="Alsop A."/>
            <person name="Thompson K."/>
            <person name="Kirby P."/>
            <person name="Papenfuss A.T."/>
            <person name="Wakefield M.J."/>
            <person name="Olender T."/>
            <person name="Lancet D."/>
            <person name="Huttley G.A."/>
            <person name="Smit A.F."/>
            <person name="Pask A."/>
            <person name="Temple-Smith P."/>
            <person name="Batzer M.A."/>
            <person name="Walker J.A."/>
            <person name="Konkel M.K."/>
            <person name="Harris R.S."/>
            <person name="Whittington C.M."/>
            <person name="Wong E.S."/>
            <person name="Gemmell N.J."/>
            <person name="Buschiazzo E."/>
            <person name="Vargas Jentzsch I.M."/>
            <person name="Merkel A."/>
            <person name="Schmitz J."/>
            <person name="Zemann A."/>
            <person name="Churakov G."/>
            <person name="Kriegs J.O."/>
            <person name="Brosius J."/>
            <person name="Murchison E.P."/>
            <person name="Sachidanandam R."/>
            <person name="Smith C."/>
            <person name="Hannon G.J."/>
            <person name="Tsend-Ayush E."/>
            <person name="McMillan D."/>
            <person name="Attenborough R."/>
            <person name="Rens W."/>
            <person name="Ferguson-Smith M."/>
            <person name="Lefevre C.M."/>
            <person name="Sharp J.A."/>
            <person name="Nicholas K.R."/>
            <person name="Ray D.A."/>
            <person name="Kube M."/>
            <person name="Reinhardt R."/>
            <person name="Pringle T.H."/>
            <person name="Taylor J."/>
            <person name="Jones R.C."/>
            <person name="Nixon B."/>
            <person name="Dacheux J.L."/>
            <person name="Niwa H."/>
            <person name="Sekita Y."/>
            <person name="Huang X."/>
            <person name="Stark A."/>
            <person name="Kheradpour P."/>
            <person name="Kellis M."/>
            <person name="Flicek P."/>
            <person name="Chen Y."/>
            <person name="Webber C."/>
            <person name="Hardison R."/>
            <person name="Nelson J."/>
            <person name="Hallsworth-Pepin K."/>
            <person name="Delehaunty K."/>
            <person name="Markovic C."/>
            <person name="Minx P."/>
            <person name="Feng Y."/>
            <person name="Kremitzki C."/>
            <person name="Mitreva M."/>
            <person name="Glasscock J."/>
            <person name="Wylie T."/>
            <person name="Wohldmann P."/>
            <person name="Thiru P."/>
            <person name="Nhan M.N."/>
            <person name="Pohl C.S."/>
            <person name="Smith S.M."/>
            <person name="Hou S."/>
            <person name="Nefedov M."/>
            <person name="de Jong P.J."/>
            <person name="Renfree M.B."/>
            <person name="Mardis E.R."/>
            <person name="Wilson R.K."/>
        </authorList>
    </citation>
    <scope>NUCLEOTIDE SEQUENCE [LARGE SCALE GENOMIC DNA]</scope>
    <source>
        <strain evidence="14 15">Glennie</strain>
    </source>
</reference>
<dbReference type="HOGENOM" id="CLU_050772_0_0_1"/>
<dbReference type="GO" id="GO:1990745">
    <property type="term" value="C:EARP complex"/>
    <property type="evidence" value="ECO:0007669"/>
    <property type="project" value="Ensembl"/>
</dbReference>
<dbReference type="InParanoid" id="F7E974"/>
<dbReference type="Ensembl" id="ENSOANT00000023302.3">
    <property type="protein sequence ID" value="ENSOANP00000023298.3"/>
    <property type="gene ID" value="ENSOANG00000014791.4"/>
</dbReference>
<keyword evidence="15" id="KW-1185">Reference proteome</keyword>
<protein>
    <recommendedName>
        <fullName evidence="2">EARP and GARP complex-interacting protein 1</fullName>
    </recommendedName>
    <alternativeName>
        <fullName evidence="5">Endosome-associated recycling protein-interacting protein</fullName>
    </alternativeName>
    <alternativeName>
        <fullName evidence="7">Golgi-associated retrograde protein-interacting protein</fullName>
    </alternativeName>
    <alternativeName>
        <fullName evidence="8">Tumor-suppressing STF cDNA 1 protein</fullName>
    </alternativeName>
    <alternativeName>
        <fullName evidence="6">Tumor-suppressing subchromosomal transferable fragment candidate gene 1 protein</fullName>
    </alternativeName>
</protein>
<dbReference type="Pfam" id="PF00400">
    <property type="entry name" value="WD40"/>
    <property type="match status" value="1"/>
</dbReference>
<dbReference type="Gene3D" id="2.130.10.10">
    <property type="entry name" value="YVTN repeat-like/Quinoprotein amine dehydrogenase"/>
    <property type="match status" value="1"/>
</dbReference>
<comment type="function">
    <text evidence="9">Acts as a component of endosomal retrieval machinery that is involved in protein transport from early endosomes to either recycling endosomes or the trans-Golgi network. Mediates the recruitment of Golgi-associated retrograde protein (GARP) complex to the trans-Golgi network and controls early endosome-to-Golgi transport of internalized protein. Promotes the recycling of internalized transferrin receptor (TFRC) to the plasma membrane through interaction with endosome-associated recycling protein (EARP) complex. Controls proper insulin distribution and secretion, and retention of cargo in mature dense core vesicles. Required for the stability of the endosome-associated retrograde protein (EARP) complex subunits and for proper localization and association of EARP with membranes.</text>
</comment>
<keyword evidence="3 11" id="KW-0853">WD repeat</keyword>
<dbReference type="InterPro" id="IPR015943">
    <property type="entry name" value="WD40/YVTN_repeat-like_dom_sf"/>
</dbReference>
<comment type="similarity">
    <text evidence="1">Belongs to the WD repeat EIPR1 family.</text>
</comment>
<feature type="domain" description="EIPR1-like beta-propeller" evidence="13">
    <location>
        <begin position="16"/>
        <end position="321"/>
    </location>
</feature>
<sequence>ASEGRPVGHGSEPPPRARALTPQTAETDAVRFLVGTQSLKYDNQIHIVDFDDENNIINKNVLLHQVGEIWQISTSPADKGVLATCYGKSKCCFASVSGGRKVTARLGEVSDSKVVSCAAVWRMPKELELGSHESPDDSSSNAQTLKLLCHLDNTAHGNMACVAWEPMGDGKKIISLADNHLLLWDLQESSSQAVLTSSAALEGKGQLKFTSGRWSPHHNCTQIATANDTAIRGWDTRSMSQIYCIENAHGQLVRDLDFNPNKQYYLASCGDDCKVKFWDTRNVADPVKTLEEHSHWVWNVRYNHSHDQLILTGSSDSRVILSNMVSISSEPFGHLVDDDDLSDPEDHHQEEKSKEPLEDSVIATYEEHEDSVYAVEWSSADPWLFASLSYDGRLVINRVPRALKYHILL</sequence>
<gene>
    <name evidence="14" type="primary">EIPR1</name>
</gene>
<feature type="region of interest" description="Disordered" evidence="12">
    <location>
        <begin position="331"/>
        <end position="357"/>
    </location>
</feature>
<proteinExistence type="inferred from homology"/>